<organism evidence="1 2">
    <name type="scientific">Amycolatopsis pithecellobii</name>
    <dbReference type="NCBI Taxonomy" id="664692"/>
    <lineage>
        <taxon>Bacteria</taxon>
        <taxon>Bacillati</taxon>
        <taxon>Actinomycetota</taxon>
        <taxon>Actinomycetes</taxon>
        <taxon>Pseudonocardiales</taxon>
        <taxon>Pseudonocardiaceae</taxon>
        <taxon>Amycolatopsis</taxon>
    </lineage>
</organism>
<dbReference type="OrthoDB" id="8257659at2"/>
<evidence type="ECO:0000313" key="2">
    <source>
        <dbReference type="Proteomes" id="UP000440096"/>
    </source>
</evidence>
<dbReference type="RefSeq" id="WP_154755364.1">
    <property type="nucleotide sequence ID" value="NZ_WMBA01000004.1"/>
</dbReference>
<dbReference type="Proteomes" id="UP000440096">
    <property type="component" value="Unassembled WGS sequence"/>
</dbReference>
<comment type="caution">
    <text evidence="1">The sequence shown here is derived from an EMBL/GenBank/DDBJ whole genome shotgun (WGS) entry which is preliminary data.</text>
</comment>
<keyword evidence="2" id="KW-1185">Reference proteome</keyword>
<name>A0A6N7YM37_9PSEU</name>
<reference evidence="1 2" key="1">
    <citation type="submission" date="2019-11" db="EMBL/GenBank/DDBJ databases">
        <title>Draft genome of Amycolatopsis RM579.</title>
        <authorList>
            <person name="Duangmal K."/>
            <person name="Mingma R."/>
        </authorList>
    </citation>
    <scope>NUCLEOTIDE SEQUENCE [LARGE SCALE GENOMIC DNA]</scope>
    <source>
        <strain evidence="1 2">RM579</strain>
    </source>
</reference>
<dbReference type="AlphaFoldDB" id="A0A6N7YM37"/>
<proteinExistence type="predicted"/>
<accession>A0A6N7YM37</accession>
<gene>
    <name evidence="1" type="ORF">GKO32_03790</name>
</gene>
<protein>
    <submittedName>
        <fullName evidence="1">Uncharacterized protein</fullName>
    </submittedName>
</protein>
<evidence type="ECO:0000313" key="1">
    <source>
        <dbReference type="EMBL" id="MTD53102.1"/>
    </source>
</evidence>
<sequence length="104" mass="12273">MFLIVPEEEAIPWPLRLRPLPSSPMRTWRRGDEGAPVLPSLRQEEHRGWDAQLRTVEYVLFLQFKRADYVSRRHPSSPRFHRQNDFDSTYVDGTVLDKSVLVPE</sequence>
<dbReference type="EMBL" id="WMBA01000004">
    <property type="protein sequence ID" value="MTD53102.1"/>
    <property type="molecule type" value="Genomic_DNA"/>
</dbReference>